<reference evidence="2" key="1">
    <citation type="submission" date="2015-04" db="UniProtKB">
        <authorList>
            <consortium name="EnsemblPlants"/>
        </authorList>
    </citation>
    <scope>IDENTIFICATION</scope>
</reference>
<reference evidence="2" key="2">
    <citation type="submission" date="2018-05" db="EMBL/GenBank/DDBJ databases">
        <title>OpunRS2 (Oryza punctata Reference Sequence Version 2).</title>
        <authorList>
            <person name="Zhang J."/>
            <person name="Kudrna D."/>
            <person name="Lee S."/>
            <person name="Talag J."/>
            <person name="Welchert J."/>
            <person name="Wing R.A."/>
        </authorList>
    </citation>
    <scope>NUCLEOTIDE SEQUENCE [LARGE SCALE GENOMIC DNA]</scope>
</reference>
<feature type="compositionally biased region" description="Polar residues" evidence="1">
    <location>
        <begin position="60"/>
        <end position="79"/>
    </location>
</feature>
<dbReference type="Gramene" id="OPUNC11G16910.1">
    <property type="protein sequence ID" value="OPUNC11G16910.1"/>
    <property type="gene ID" value="OPUNC11G16910"/>
</dbReference>
<evidence type="ECO:0000256" key="1">
    <source>
        <dbReference type="SAM" id="MobiDB-lite"/>
    </source>
</evidence>
<organism evidence="2">
    <name type="scientific">Oryza punctata</name>
    <name type="common">Red rice</name>
    <dbReference type="NCBI Taxonomy" id="4537"/>
    <lineage>
        <taxon>Eukaryota</taxon>
        <taxon>Viridiplantae</taxon>
        <taxon>Streptophyta</taxon>
        <taxon>Embryophyta</taxon>
        <taxon>Tracheophyta</taxon>
        <taxon>Spermatophyta</taxon>
        <taxon>Magnoliopsida</taxon>
        <taxon>Liliopsida</taxon>
        <taxon>Poales</taxon>
        <taxon>Poaceae</taxon>
        <taxon>BOP clade</taxon>
        <taxon>Oryzoideae</taxon>
        <taxon>Oryzeae</taxon>
        <taxon>Oryzinae</taxon>
        <taxon>Oryza</taxon>
    </lineage>
</organism>
<feature type="region of interest" description="Disordered" evidence="1">
    <location>
        <begin position="181"/>
        <end position="216"/>
    </location>
</feature>
<sequence>MRPTHEAGAGALPYRRGRRLVEAAGCRAYRRAGAGGWPPNSARGGGNIRRRPRCPCWQTGELSQTTASHSTGSASQWQPRGSPISCRGRGCPDGRQEQRGLLHALGSGWGAARLHQRAVRPGDRPPPRAPARGGRVGRPGASLVTAAALMPLQFLARSPPYSRRARRPSASPVTVVVRLLADLRRRPDEGEEKRGRTQSEFESRPPVRLKHGFLLG</sequence>
<evidence type="ECO:0000313" key="3">
    <source>
        <dbReference type="Proteomes" id="UP000026962"/>
    </source>
</evidence>
<dbReference type="EnsemblPlants" id="OPUNC11G16910.1">
    <property type="protein sequence ID" value="OPUNC11G16910.1"/>
    <property type="gene ID" value="OPUNC11G16910"/>
</dbReference>
<protein>
    <submittedName>
        <fullName evidence="2">Uncharacterized protein</fullName>
    </submittedName>
</protein>
<accession>A0A0E0MHD4</accession>
<feature type="compositionally biased region" description="Basic and acidic residues" evidence="1">
    <location>
        <begin position="181"/>
        <end position="205"/>
    </location>
</feature>
<feature type="compositionally biased region" description="Basic residues" evidence="1">
    <location>
        <begin position="207"/>
        <end position="216"/>
    </location>
</feature>
<feature type="compositionally biased region" description="Low complexity" evidence="1">
    <location>
        <begin position="130"/>
        <end position="139"/>
    </location>
</feature>
<dbReference type="Proteomes" id="UP000026962">
    <property type="component" value="Chromosome 11"/>
</dbReference>
<name>A0A0E0MHD4_ORYPU</name>
<feature type="region of interest" description="Disordered" evidence="1">
    <location>
        <begin position="32"/>
        <end position="84"/>
    </location>
</feature>
<feature type="region of interest" description="Disordered" evidence="1">
    <location>
        <begin position="115"/>
        <end position="139"/>
    </location>
</feature>
<evidence type="ECO:0000313" key="2">
    <source>
        <dbReference type="EnsemblPlants" id="OPUNC11G16910.1"/>
    </source>
</evidence>
<dbReference type="HOGENOM" id="CLU_1279445_0_0_1"/>
<keyword evidence="3" id="KW-1185">Reference proteome</keyword>
<proteinExistence type="predicted"/>
<dbReference type="AlphaFoldDB" id="A0A0E0MHD4"/>